<sequence length="114" mass="11880">MKRKILILLMSAMTLMLFSVTSFAASYNKTSGTISGTLKTYSTYASAGTTNTNGNAYVSVRVKYNTSSGGTYWSSKAENSGSSYANTSRSISGTVIGAESGHGASKSSVSFNLP</sequence>
<keyword evidence="1" id="KW-0732">Signal</keyword>
<evidence type="ECO:0008006" key="4">
    <source>
        <dbReference type="Google" id="ProtNLM"/>
    </source>
</evidence>
<name>A0A7G9G750_9FIRM</name>
<evidence type="ECO:0000313" key="2">
    <source>
        <dbReference type="EMBL" id="QNM06632.1"/>
    </source>
</evidence>
<evidence type="ECO:0000256" key="1">
    <source>
        <dbReference type="SAM" id="SignalP"/>
    </source>
</evidence>
<reference evidence="2 3" key="1">
    <citation type="submission" date="2020-08" db="EMBL/GenBank/DDBJ databases">
        <authorList>
            <person name="Liu C."/>
            <person name="Sun Q."/>
        </authorList>
    </citation>
    <scope>NUCLEOTIDE SEQUENCE [LARGE SCALE GENOMIC DNA]</scope>
    <source>
        <strain evidence="2 3">NSJ-38</strain>
    </source>
</reference>
<dbReference type="AlphaFoldDB" id="A0A7G9G750"/>
<dbReference type="Proteomes" id="UP000515823">
    <property type="component" value="Chromosome"/>
</dbReference>
<feature type="signal peptide" evidence="1">
    <location>
        <begin position="1"/>
        <end position="24"/>
    </location>
</feature>
<organism evidence="2 3">
    <name type="scientific">Qiania dongpingensis</name>
    <dbReference type="NCBI Taxonomy" id="2763669"/>
    <lineage>
        <taxon>Bacteria</taxon>
        <taxon>Bacillati</taxon>
        <taxon>Bacillota</taxon>
        <taxon>Clostridia</taxon>
        <taxon>Lachnospirales</taxon>
        <taxon>Lachnospiraceae</taxon>
        <taxon>Qiania</taxon>
    </lineage>
</organism>
<protein>
    <recommendedName>
        <fullName evidence="4">Secreted protein</fullName>
    </recommendedName>
</protein>
<proteinExistence type="predicted"/>
<dbReference type="EMBL" id="CP060634">
    <property type="protein sequence ID" value="QNM06632.1"/>
    <property type="molecule type" value="Genomic_DNA"/>
</dbReference>
<keyword evidence="3" id="KW-1185">Reference proteome</keyword>
<feature type="chain" id="PRO_5028849971" description="Secreted protein" evidence="1">
    <location>
        <begin position="25"/>
        <end position="114"/>
    </location>
</feature>
<accession>A0A7G9G750</accession>
<dbReference type="RefSeq" id="WP_249304215.1">
    <property type="nucleotide sequence ID" value="NZ_CP060634.1"/>
</dbReference>
<gene>
    <name evidence="2" type="ORF">H9Q78_05835</name>
</gene>
<evidence type="ECO:0000313" key="3">
    <source>
        <dbReference type="Proteomes" id="UP000515823"/>
    </source>
</evidence>
<dbReference type="KEGG" id="qdo:H9Q78_05835"/>